<feature type="domain" description="Polymerase/histidinol phosphatase N-terminal" evidence="1">
    <location>
        <begin position="2"/>
        <end position="75"/>
    </location>
</feature>
<dbReference type="HOGENOM" id="CLU_106253_0_0_7"/>
<reference evidence="2 3" key="1">
    <citation type="journal article" date="2011" name="Stand. Genomic Sci.">
        <title>Complete genome sequence of the acetate-degrading sulfate reducer Desulfobacca acetoxidans type strain (ASRB2).</title>
        <authorList>
            <person name="Goker M."/>
            <person name="Teshima H."/>
            <person name="Lapidus A."/>
            <person name="Nolan M."/>
            <person name="Lucas S."/>
            <person name="Hammon N."/>
            <person name="Deshpande S."/>
            <person name="Cheng J.F."/>
            <person name="Tapia R."/>
            <person name="Han C."/>
            <person name="Goodwin L."/>
            <person name="Pitluck S."/>
            <person name="Huntemann M."/>
            <person name="Liolios K."/>
            <person name="Ivanova N."/>
            <person name="Pagani I."/>
            <person name="Mavromatis K."/>
            <person name="Ovchinikova G."/>
            <person name="Pati A."/>
            <person name="Chen A."/>
            <person name="Palaniappan K."/>
            <person name="Land M."/>
            <person name="Hauser L."/>
            <person name="Brambilla E.M."/>
            <person name="Rohde M."/>
            <person name="Spring S."/>
            <person name="Detter J.C."/>
            <person name="Woyke T."/>
            <person name="Bristow J."/>
            <person name="Eisen J.A."/>
            <person name="Markowitz V."/>
            <person name="Hugenholtz P."/>
            <person name="Kyrpides N.C."/>
            <person name="Klenk H.P."/>
        </authorList>
    </citation>
    <scope>NUCLEOTIDE SEQUENCE [LARGE SCALE GENOMIC DNA]</scope>
    <source>
        <strain evidence="3">ATCC 700848 / DSM 11109 / ASRB2</strain>
    </source>
</reference>
<organism evidence="2 3">
    <name type="scientific">Desulfobacca acetoxidans (strain ATCC 700848 / DSM 11109 / ASRB2)</name>
    <dbReference type="NCBI Taxonomy" id="880072"/>
    <lineage>
        <taxon>Bacteria</taxon>
        <taxon>Pseudomonadati</taxon>
        <taxon>Thermodesulfobacteriota</taxon>
        <taxon>Desulfobaccia</taxon>
        <taxon>Desulfobaccales</taxon>
        <taxon>Desulfobaccaceae</taxon>
        <taxon>Desulfobacca</taxon>
    </lineage>
</organism>
<dbReference type="GO" id="GO:0042578">
    <property type="term" value="F:phosphoric ester hydrolase activity"/>
    <property type="evidence" value="ECO:0007669"/>
    <property type="project" value="TreeGrafter"/>
</dbReference>
<dbReference type="eggNOG" id="COG1387">
    <property type="taxonomic scope" value="Bacteria"/>
</dbReference>
<dbReference type="GO" id="GO:0008270">
    <property type="term" value="F:zinc ion binding"/>
    <property type="evidence" value="ECO:0007669"/>
    <property type="project" value="TreeGrafter"/>
</dbReference>
<dbReference type="PANTHER" id="PTHR36928:SF1">
    <property type="entry name" value="PHOSPHATASE YCDX-RELATED"/>
    <property type="match status" value="1"/>
</dbReference>
<dbReference type="Proteomes" id="UP000000483">
    <property type="component" value="Chromosome"/>
</dbReference>
<dbReference type="PANTHER" id="PTHR36928">
    <property type="entry name" value="PHOSPHATASE YCDX-RELATED"/>
    <property type="match status" value="1"/>
</dbReference>
<evidence type="ECO:0000313" key="2">
    <source>
        <dbReference type="EMBL" id="AEB08734.1"/>
    </source>
</evidence>
<dbReference type="RefSeq" id="WP_013705847.1">
    <property type="nucleotide sequence ID" value="NC_015388.1"/>
</dbReference>
<name>F2NGW3_DESAR</name>
<dbReference type="SMART" id="SM00481">
    <property type="entry name" value="POLIIIAc"/>
    <property type="match status" value="1"/>
</dbReference>
<dbReference type="OrthoDB" id="9808747at2"/>
<dbReference type="NCBIfam" id="NF004981">
    <property type="entry name" value="PRK06361.1"/>
    <property type="match status" value="1"/>
</dbReference>
<dbReference type="InterPro" id="IPR050243">
    <property type="entry name" value="PHP_phosphatase"/>
</dbReference>
<dbReference type="EMBL" id="CP002629">
    <property type="protein sequence ID" value="AEB08734.1"/>
    <property type="molecule type" value="Genomic_DNA"/>
</dbReference>
<dbReference type="KEGG" id="dao:Desac_0856"/>
<dbReference type="InterPro" id="IPR004013">
    <property type="entry name" value="PHP_dom"/>
</dbReference>
<dbReference type="GO" id="GO:0005829">
    <property type="term" value="C:cytosol"/>
    <property type="evidence" value="ECO:0007669"/>
    <property type="project" value="TreeGrafter"/>
</dbReference>
<evidence type="ECO:0000313" key="3">
    <source>
        <dbReference type="Proteomes" id="UP000000483"/>
    </source>
</evidence>
<evidence type="ECO:0000259" key="1">
    <source>
        <dbReference type="SMART" id="SM00481"/>
    </source>
</evidence>
<dbReference type="AlphaFoldDB" id="F2NGW3"/>
<dbReference type="Pfam" id="PF02811">
    <property type="entry name" value="PHP"/>
    <property type="match status" value="1"/>
</dbReference>
<keyword evidence="3" id="KW-1185">Reference proteome</keyword>
<protein>
    <submittedName>
        <fullName evidence="2">PHP domain protein</fullName>
    </submittedName>
</protein>
<dbReference type="STRING" id="880072.Desac_0856"/>
<proteinExistence type="predicted"/>
<gene>
    <name evidence="2" type="ordered locus">Desac_0856</name>
</gene>
<dbReference type="CDD" id="cd07432">
    <property type="entry name" value="PHP_HisPPase"/>
    <property type="match status" value="1"/>
</dbReference>
<dbReference type="InterPro" id="IPR016195">
    <property type="entry name" value="Pol/histidinol_Pase-like"/>
</dbReference>
<accession>F2NGW3</accession>
<sequence>MIDLHTHSLYSDGELLPAEAVRRVTVLGYRYLGITDHVDASNFDFVIERLRRAAIELNRVNQTKLIPGVEFTHVPPSQIGSLVNQVRAMGAVLVVVHGETIVEPVEPGTNRAGLEADIDILAHPGLISREDAELAARRGIMLELSARAGHSLANGHVAAIARQVGARLVLNTDSHSPGNYITREKAYQIAQGAGLSLEECHQMLANSEALALRALDCLEM</sequence>
<dbReference type="InterPro" id="IPR003141">
    <property type="entry name" value="Pol/His_phosphatase_N"/>
</dbReference>
<dbReference type="Gene3D" id="3.20.20.140">
    <property type="entry name" value="Metal-dependent hydrolases"/>
    <property type="match status" value="1"/>
</dbReference>
<reference evidence="3" key="2">
    <citation type="submission" date="2011-03" db="EMBL/GenBank/DDBJ databases">
        <title>The complete genome of Desulfobacca acetoxidans DSM 11109.</title>
        <authorList>
            <consortium name="US DOE Joint Genome Institute (JGI-PGF)"/>
            <person name="Lucas S."/>
            <person name="Copeland A."/>
            <person name="Lapidus A."/>
            <person name="Bruce D."/>
            <person name="Goodwin L."/>
            <person name="Pitluck S."/>
            <person name="Peters L."/>
            <person name="Kyrpides N."/>
            <person name="Mavromatis K."/>
            <person name="Ivanova N."/>
            <person name="Ovchinnikova G."/>
            <person name="Teshima H."/>
            <person name="Detter J.C."/>
            <person name="Han C."/>
            <person name="Land M."/>
            <person name="Hauser L."/>
            <person name="Markowitz V."/>
            <person name="Cheng J.-F."/>
            <person name="Hugenholtz P."/>
            <person name="Woyke T."/>
            <person name="Wu D."/>
            <person name="Spring S."/>
            <person name="Schueler E."/>
            <person name="Brambilla E."/>
            <person name="Klenk H.-P."/>
            <person name="Eisen J.A."/>
        </authorList>
    </citation>
    <scope>NUCLEOTIDE SEQUENCE [LARGE SCALE GENOMIC DNA]</scope>
    <source>
        <strain evidence="3">ATCC 700848 / DSM 11109 / ASRB2</strain>
    </source>
</reference>
<dbReference type="SUPFAM" id="SSF89550">
    <property type="entry name" value="PHP domain-like"/>
    <property type="match status" value="1"/>
</dbReference>